<evidence type="ECO:0000256" key="1">
    <source>
        <dbReference type="SAM" id="MobiDB-lite"/>
    </source>
</evidence>
<feature type="region of interest" description="Disordered" evidence="1">
    <location>
        <begin position="1"/>
        <end position="24"/>
    </location>
</feature>
<organism evidence="4 5">
    <name type="scientific">Antrodiella citrinella</name>
    <dbReference type="NCBI Taxonomy" id="2447956"/>
    <lineage>
        <taxon>Eukaryota</taxon>
        <taxon>Fungi</taxon>
        <taxon>Dikarya</taxon>
        <taxon>Basidiomycota</taxon>
        <taxon>Agaricomycotina</taxon>
        <taxon>Agaricomycetes</taxon>
        <taxon>Polyporales</taxon>
        <taxon>Steccherinaceae</taxon>
        <taxon>Antrodiella</taxon>
    </lineage>
</organism>
<dbReference type="Proteomes" id="UP000308730">
    <property type="component" value="Unassembled WGS sequence"/>
</dbReference>
<sequence>MSATPTVRSGGHVQTEEAGIHHEHESRSLVLDVLKNMVRKAIADATAAKSPADSPDSGAPLKRSQAQRSYNTHSFSLSPVELVEQIVTILKQSTIVRAEQDVRSRFWKLYKTEAEEFHIDFIEKYGGELDLSLIFAGLFSAVSATFATALQPNLSADPNATTQVLLMMVVRSLNSTAFAGQDLVLPHFTGPDRTTIWVQSLLYASLGASLFAALAAMLGKEWLSYYARVGERGTIEDRCIDRQRKLIAMRAWRFDMVLACIPLLLQGSLLLFGIALSAYMWSQQRTIAGVIVAANVVGVLFYGVLFVCSLVFPDCPYHIPLTDLTLAACDRSLPQVLRLVSSILRMVLRIFPERQSREILPVAAPAILETSVIAVEPDVVLQLDAPCVEWLLMTSTDPDALVAAARMALEVDLSQVEFSLKPVQQLEKIFRSCFVSPDSSRSGAYELLPANYERATAYGQALLGIHLDRHLTYSPTKLLFHYQEPPDFGWLRATPSFIQDHPDSRFICEALSVLFPSEDMDEYDRFQLVPEVYAPPLIPPQSSIIDWFSYRILHCIYNLKPEDESQTWMRHYFVTLMLQWFRSGQLTTKARANCSLACAMLVGCRVSLDRLAAANKSAIAAPYAVAAFQRLYISPSNTSWRVTLNALLLTSSTHLQLQFGATDYGLGHSLTVVREVLNIYSVVSAFVAAWNPVPLDHTIFTEGGVSILSKAVRSVVSNMTGAKLGFTGSTEHTHASRDKWHSHLMSRMWRPWSAERTVHSTVLIQDDDSLATVDVNGLNVDDVAGLVTAIQVFQELSNSLGTEDTRRRSYEDLLVSCSFLLSEVPDYHTKMYRLNTSFYDTLSFLASHATPVLRNTGLKIIRNLCGCTETEVDQKCLEGFVGSMGGIDKFCEALSFCAPEMRRPLDNDDSDHIIESTHAYLNIIAGLSLQRTWLEHVRHRYAPKLLSLADNMMSDSHGNIDRVLIWRVRWNTWRSLVQVLFQCEEHEPGFIRNLPSKSTENEAELVRAIACTPWDVRFSEPYPLPDSCIPAMMNFTIDTWRQQQLEGLVMMQFIYLSSGLTKRMEDGVGNRQSAAMLAAARKVLRELRDLRVRAGVEDPFDKEDDTDLAKEANAGNREENDVEEAEEGMGPEEQAAQEGRRYDIDPLNKTRPPLYAEDTKAEADT</sequence>
<evidence type="ECO:0000256" key="2">
    <source>
        <dbReference type="SAM" id="Phobius"/>
    </source>
</evidence>
<evidence type="ECO:0000313" key="5">
    <source>
        <dbReference type="Proteomes" id="UP000308730"/>
    </source>
</evidence>
<evidence type="ECO:0000313" key="4">
    <source>
        <dbReference type="EMBL" id="THH30650.1"/>
    </source>
</evidence>
<feature type="domain" description="DUF6535" evidence="3">
    <location>
        <begin position="107"/>
        <end position="282"/>
    </location>
</feature>
<feature type="transmembrane region" description="Helical" evidence="2">
    <location>
        <begin position="287"/>
        <end position="312"/>
    </location>
</feature>
<name>A0A4S4N4F8_9APHY</name>
<keyword evidence="5" id="KW-1185">Reference proteome</keyword>
<accession>A0A4S4N4F8</accession>
<dbReference type="InterPro" id="IPR045338">
    <property type="entry name" value="DUF6535"/>
</dbReference>
<reference evidence="4 5" key="1">
    <citation type="submission" date="2019-02" db="EMBL/GenBank/DDBJ databases">
        <title>Genome sequencing of the rare red list fungi Antrodiella citrinella (Flaviporus citrinellus).</title>
        <authorList>
            <person name="Buettner E."/>
            <person name="Kellner H."/>
        </authorList>
    </citation>
    <scope>NUCLEOTIDE SEQUENCE [LARGE SCALE GENOMIC DNA]</scope>
    <source>
        <strain evidence="4 5">DSM 108506</strain>
    </source>
</reference>
<protein>
    <recommendedName>
        <fullName evidence="3">DUF6535 domain-containing protein</fullName>
    </recommendedName>
</protein>
<proteinExistence type="predicted"/>
<feature type="transmembrane region" description="Helical" evidence="2">
    <location>
        <begin position="254"/>
        <end position="281"/>
    </location>
</feature>
<gene>
    <name evidence="4" type="ORF">EUX98_g3512</name>
</gene>
<dbReference type="EMBL" id="SGPM01000072">
    <property type="protein sequence ID" value="THH30650.1"/>
    <property type="molecule type" value="Genomic_DNA"/>
</dbReference>
<keyword evidence="2" id="KW-0812">Transmembrane</keyword>
<feature type="compositionally biased region" description="Basic and acidic residues" evidence="1">
    <location>
        <begin position="1138"/>
        <end position="1148"/>
    </location>
</feature>
<dbReference type="AlphaFoldDB" id="A0A4S4N4F8"/>
<keyword evidence="2" id="KW-1133">Transmembrane helix</keyword>
<evidence type="ECO:0000259" key="3">
    <source>
        <dbReference type="Pfam" id="PF20153"/>
    </source>
</evidence>
<feature type="transmembrane region" description="Helical" evidence="2">
    <location>
        <begin position="196"/>
        <end position="218"/>
    </location>
</feature>
<feature type="compositionally biased region" description="Acidic residues" evidence="1">
    <location>
        <begin position="1120"/>
        <end position="1130"/>
    </location>
</feature>
<comment type="caution">
    <text evidence="4">The sequence shown here is derived from an EMBL/GenBank/DDBJ whole genome shotgun (WGS) entry which is preliminary data.</text>
</comment>
<feature type="region of interest" description="Disordered" evidence="1">
    <location>
        <begin position="45"/>
        <end position="67"/>
    </location>
</feature>
<feature type="region of interest" description="Disordered" evidence="1">
    <location>
        <begin position="1098"/>
        <end position="1165"/>
    </location>
</feature>
<dbReference type="Pfam" id="PF20153">
    <property type="entry name" value="DUF6535"/>
    <property type="match status" value="1"/>
</dbReference>
<dbReference type="OrthoDB" id="2804523at2759"/>
<feature type="compositionally biased region" description="Basic and acidic residues" evidence="1">
    <location>
        <begin position="14"/>
        <end position="24"/>
    </location>
</feature>
<keyword evidence="2" id="KW-0472">Membrane</keyword>